<keyword evidence="5" id="KW-0720">Serine protease</keyword>
<comment type="cofactor">
    <cofactor evidence="1">
        <name>Ca(2+)</name>
        <dbReference type="ChEBI" id="CHEBI:29108"/>
    </cofactor>
</comment>
<gene>
    <name evidence="10" type="ORF">GCM10022286_22840</name>
</gene>
<evidence type="ECO:0000259" key="9">
    <source>
        <dbReference type="PROSITE" id="PS51695"/>
    </source>
</evidence>
<dbReference type="Pfam" id="PF00082">
    <property type="entry name" value="Peptidase_S8"/>
    <property type="match status" value="1"/>
</dbReference>
<protein>
    <submittedName>
        <fullName evidence="10">Protease pro-enzyme activation domain-containing protein</fullName>
    </submittedName>
</protein>
<accession>A0ABP7ZLG3</accession>
<dbReference type="InterPro" id="IPR000209">
    <property type="entry name" value="Peptidase_S8/S53_dom"/>
</dbReference>
<organism evidence="10 11">
    <name type="scientific">Gryllotalpicola daejeonensis</name>
    <dbReference type="NCBI Taxonomy" id="993087"/>
    <lineage>
        <taxon>Bacteria</taxon>
        <taxon>Bacillati</taxon>
        <taxon>Actinomycetota</taxon>
        <taxon>Actinomycetes</taxon>
        <taxon>Micrococcales</taxon>
        <taxon>Microbacteriaceae</taxon>
        <taxon>Gryllotalpicola</taxon>
    </lineage>
</organism>
<evidence type="ECO:0000256" key="7">
    <source>
        <dbReference type="ARBA" id="ARBA00023145"/>
    </source>
</evidence>
<evidence type="ECO:0000256" key="2">
    <source>
        <dbReference type="ARBA" id="ARBA00022670"/>
    </source>
</evidence>
<dbReference type="InterPro" id="IPR050819">
    <property type="entry name" value="Tripeptidyl-peptidase_I"/>
</dbReference>
<evidence type="ECO:0000313" key="10">
    <source>
        <dbReference type="EMBL" id="GAA4163023.1"/>
    </source>
</evidence>
<reference evidence="10" key="1">
    <citation type="journal article" date="2014" name="Int. J. Syst. Evol. Microbiol.">
        <title>Complete genome of a new Firmicutes species belonging to the dominant human colonic microbiota ('Ruminococcus bicirculans') reveals two chromosomes and a selective capacity to utilize plant glucans.</title>
        <authorList>
            <consortium name="NISC Comparative Sequencing Program"/>
            <person name="Wegmann U."/>
            <person name="Louis P."/>
            <person name="Goesmann A."/>
            <person name="Henrissat B."/>
            <person name="Duncan S.H."/>
            <person name="Flint H.J."/>
        </authorList>
    </citation>
    <scope>NUCLEOTIDE SEQUENCE</scope>
    <source>
        <strain evidence="10">JCM 17590</strain>
    </source>
</reference>
<keyword evidence="6" id="KW-0106">Calcium</keyword>
<proteinExistence type="predicted"/>
<dbReference type="SUPFAM" id="SSF54897">
    <property type="entry name" value="Protease propeptides/inhibitors"/>
    <property type="match status" value="1"/>
</dbReference>
<evidence type="ECO:0000256" key="1">
    <source>
        <dbReference type="ARBA" id="ARBA00001913"/>
    </source>
</evidence>
<evidence type="ECO:0000256" key="3">
    <source>
        <dbReference type="ARBA" id="ARBA00022723"/>
    </source>
</evidence>
<evidence type="ECO:0000313" key="11">
    <source>
        <dbReference type="Proteomes" id="UP001415169"/>
    </source>
</evidence>
<dbReference type="InterPro" id="IPR030400">
    <property type="entry name" value="Sedolisin_dom"/>
</dbReference>
<keyword evidence="3" id="KW-0479">Metal-binding</keyword>
<dbReference type="SUPFAM" id="SSF52743">
    <property type="entry name" value="Subtilisin-like"/>
    <property type="match status" value="1"/>
</dbReference>
<feature type="region of interest" description="Disordered" evidence="8">
    <location>
        <begin position="1"/>
        <end position="22"/>
    </location>
</feature>
<feature type="region of interest" description="Disordered" evidence="8">
    <location>
        <begin position="115"/>
        <end position="136"/>
    </location>
</feature>
<keyword evidence="4" id="KW-0378">Hydrolase</keyword>
<dbReference type="Proteomes" id="UP001415169">
    <property type="component" value="Unassembled WGS sequence"/>
</dbReference>
<sequence>MPSGPTGAQLPGATAFGDTPGSTPEQVTFVLRGRGIAQLQQAVLAGAVGGPQHRLSVSQFAASYGQTSRTIGALTSYLARYGIRSTVLANRLDVQTSGTASAYDRALNVSQKQYRIPGRPGRHGEKPGRTQNVHAPTRAPQLPRDLAQSVTAIFGLSNYAAFQSNVLPQTLPASGAAAAAAPGALPTKAAPVIKPATVAAAVRKTGVISEEECAEITLGLPRDCNLPQDFATQYGLTGVGRGADGTGQTVGIVTFAALDEGSPEYFWQSLSETPQRPRTVTVRNVDGGPSAVDSADSDETDLDVEQAGGVAPGANIVVYQAPNTDLGGIDALFQAAVENTAGSVSMSWANSETLVAWAQATGAAPNGWRDAFDLAFLELAAQGQSTFVASGDFGAYTSYAEPDLMTTNLSVNAFAASPFVTAAGGTTLPFSVELYGSTADVHETLAVPTERAWSSAYLWGPTSRLYELSFQDAAMAFVDGGGGGYSQTQPMPAYQRLVSGSQSFTAVRNLTSTTPKRLAPGLTLPTDWVANPTPAIVHGRATGRAIPDVSADADPETGYLVYSPLYGGIMPVGGTSIVAPQLAGAAATINQANRGRGGFWNPSIYRAAAGRTSPFTALSTTGGGNDNLFYTGTPDMRYNPATGLGTPNLAKLAAVLRR</sequence>
<dbReference type="PANTHER" id="PTHR14218">
    <property type="entry name" value="PROTEASE S8 TRIPEPTIDYL PEPTIDASE I CLN2"/>
    <property type="match status" value="1"/>
</dbReference>
<dbReference type="CDD" id="cd11377">
    <property type="entry name" value="Pro-peptidase_S53"/>
    <property type="match status" value="1"/>
</dbReference>
<evidence type="ECO:0000256" key="5">
    <source>
        <dbReference type="ARBA" id="ARBA00022825"/>
    </source>
</evidence>
<dbReference type="PROSITE" id="PS51695">
    <property type="entry name" value="SEDOLISIN"/>
    <property type="match status" value="1"/>
</dbReference>
<feature type="domain" description="Peptidase S53" evidence="9">
    <location>
        <begin position="224"/>
        <end position="658"/>
    </location>
</feature>
<dbReference type="Gene3D" id="3.40.50.200">
    <property type="entry name" value="Peptidase S8/S53 domain"/>
    <property type="match status" value="1"/>
</dbReference>
<reference evidence="10" key="2">
    <citation type="submission" date="2023-12" db="EMBL/GenBank/DDBJ databases">
        <authorList>
            <person name="Sun Q."/>
            <person name="Inoue M."/>
        </authorList>
    </citation>
    <scope>NUCLEOTIDE SEQUENCE</scope>
    <source>
        <strain evidence="10">JCM 17590</strain>
    </source>
</reference>
<dbReference type="Pfam" id="PF09286">
    <property type="entry name" value="Pro-kuma_activ"/>
    <property type="match status" value="1"/>
</dbReference>
<keyword evidence="7" id="KW-0865">Zymogen</keyword>
<evidence type="ECO:0000256" key="4">
    <source>
        <dbReference type="ARBA" id="ARBA00022801"/>
    </source>
</evidence>
<dbReference type="CDD" id="cd04056">
    <property type="entry name" value="Peptidases_S53"/>
    <property type="match status" value="1"/>
</dbReference>
<dbReference type="GO" id="GO:0008233">
    <property type="term" value="F:peptidase activity"/>
    <property type="evidence" value="ECO:0007669"/>
    <property type="project" value="UniProtKB-KW"/>
</dbReference>
<keyword evidence="2 10" id="KW-0645">Protease</keyword>
<comment type="caution">
    <text evidence="10">The sequence shown here is derived from an EMBL/GenBank/DDBJ whole genome shotgun (WGS) entry which is preliminary data.</text>
</comment>
<dbReference type="InterPro" id="IPR036852">
    <property type="entry name" value="Peptidase_S8/S53_dom_sf"/>
</dbReference>
<evidence type="ECO:0000256" key="8">
    <source>
        <dbReference type="SAM" id="MobiDB-lite"/>
    </source>
</evidence>
<dbReference type="SMART" id="SM00944">
    <property type="entry name" value="Pro-kuma_activ"/>
    <property type="match status" value="1"/>
</dbReference>
<dbReference type="EMBL" id="BAABBV010000001">
    <property type="protein sequence ID" value="GAA4163023.1"/>
    <property type="molecule type" value="Genomic_DNA"/>
</dbReference>
<dbReference type="GO" id="GO:0006508">
    <property type="term" value="P:proteolysis"/>
    <property type="evidence" value="ECO:0007669"/>
    <property type="project" value="UniProtKB-KW"/>
</dbReference>
<keyword evidence="11" id="KW-1185">Reference proteome</keyword>
<dbReference type="InterPro" id="IPR015366">
    <property type="entry name" value="S53_propep"/>
</dbReference>
<name>A0ABP7ZLG3_9MICO</name>
<dbReference type="PANTHER" id="PTHR14218:SF15">
    <property type="entry name" value="TRIPEPTIDYL-PEPTIDASE 1"/>
    <property type="match status" value="1"/>
</dbReference>
<evidence type="ECO:0000256" key="6">
    <source>
        <dbReference type="ARBA" id="ARBA00022837"/>
    </source>
</evidence>